<dbReference type="SUPFAM" id="SSF54593">
    <property type="entry name" value="Glyoxalase/Bleomycin resistance protein/Dihydroxybiphenyl dioxygenase"/>
    <property type="match status" value="1"/>
</dbReference>
<comment type="caution">
    <text evidence="2">The sequence shown here is derived from an EMBL/GenBank/DDBJ whole genome shotgun (WGS) entry which is preliminary data.</text>
</comment>
<dbReference type="Pfam" id="PF00903">
    <property type="entry name" value="Glyoxalase"/>
    <property type="match status" value="1"/>
</dbReference>
<name>A0ABN1VNN8_9MICO</name>
<protein>
    <recommendedName>
        <fullName evidence="1">VOC domain-containing protein</fullName>
    </recommendedName>
</protein>
<dbReference type="Gene3D" id="3.10.180.10">
    <property type="entry name" value="2,3-Dihydroxybiphenyl 1,2-Dioxygenase, domain 1"/>
    <property type="match status" value="1"/>
</dbReference>
<dbReference type="EMBL" id="BAAAKW010000029">
    <property type="protein sequence ID" value="GAA1217808.1"/>
    <property type="molecule type" value="Genomic_DNA"/>
</dbReference>
<dbReference type="PROSITE" id="PS51819">
    <property type="entry name" value="VOC"/>
    <property type="match status" value="1"/>
</dbReference>
<dbReference type="InterPro" id="IPR004360">
    <property type="entry name" value="Glyas_Fos-R_dOase_dom"/>
</dbReference>
<sequence>MDWSHENTHGARVGGRALKEIRYIMFTPTSAYSGFSVDDIAAAKTFYGETLGLTLADDEMGSLRMTLPGGAEVFVYPKDDHQPASYTVLNFVAEDVEAAVDQLNKLGVRTKIYENSGTEGELETDENGIARGHGMQIAWFLDPAGNVLSVLNG</sequence>
<dbReference type="Proteomes" id="UP001500943">
    <property type="component" value="Unassembled WGS sequence"/>
</dbReference>
<feature type="domain" description="VOC" evidence="1">
    <location>
        <begin position="29"/>
        <end position="153"/>
    </location>
</feature>
<organism evidence="2 3">
    <name type="scientific">Rhodoglobus aureus</name>
    <dbReference type="NCBI Taxonomy" id="191497"/>
    <lineage>
        <taxon>Bacteria</taxon>
        <taxon>Bacillati</taxon>
        <taxon>Actinomycetota</taxon>
        <taxon>Actinomycetes</taxon>
        <taxon>Micrococcales</taxon>
        <taxon>Microbacteriaceae</taxon>
        <taxon>Rhodoglobus</taxon>
    </lineage>
</organism>
<keyword evidence="3" id="KW-1185">Reference proteome</keyword>
<evidence type="ECO:0000259" key="1">
    <source>
        <dbReference type="PROSITE" id="PS51819"/>
    </source>
</evidence>
<proteinExistence type="predicted"/>
<reference evidence="2 3" key="1">
    <citation type="journal article" date="2019" name="Int. J. Syst. Evol. Microbiol.">
        <title>The Global Catalogue of Microorganisms (GCM) 10K type strain sequencing project: providing services to taxonomists for standard genome sequencing and annotation.</title>
        <authorList>
            <consortium name="The Broad Institute Genomics Platform"/>
            <consortium name="The Broad Institute Genome Sequencing Center for Infectious Disease"/>
            <person name="Wu L."/>
            <person name="Ma J."/>
        </authorList>
    </citation>
    <scope>NUCLEOTIDE SEQUENCE [LARGE SCALE GENOMIC DNA]</scope>
    <source>
        <strain evidence="2 3">JCM 12762</strain>
    </source>
</reference>
<dbReference type="InterPro" id="IPR037523">
    <property type="entry name" value="VOC_core"/>
</dbReference>
<dbReference type="InterPro" id="IPR029068">
    <property type="entry name" value="Glyas_Bleomycin-R_OHBP_Dase"/>
</dbReference>
<gene>
    <name evidence="2" type="ORF">GCM10009655_16550</name>
</gene>
<evidence type="ECO:0000313" key="2">
    <source>
        <dbReference type="EMBL" id="GAA1217808.1"/>
    </source>
</evidence>
<accession>A0ABN1VNN8</accession>
<evidence type="ECO:0000313" key="3">
    <source>
        <dbReference type="Proteomes" id="UP001500943"/>
    </source>
</evidence>